<dbReference type="KEGG" id="pur:AOC03_08865"/>
<dbReference type="STRING" id="45610.AOC03_08865"/>
<sequence>MSFFALLVLLSLIIIVPIFFVLTEKSKRTQVQSIRQHQEYLAAAKTTMVGNQQKTVPKQRINQQSIIEFSANHPFIQLLYDEQVPVAFRAIMDDIGQQYERTHHQHVTESQLFTLNKLIDSRIPELLRDYLSLDPDYATTVIIDTDKAITSYTMVLAQLQSILDFAQKINNQSQSGVVDKLLASQRYLAEVSQDSGMVNDILNIK</sequence>
<accession>A0A0M4SYI0</accession>
<dbReference type="EMBL" id="CP012678">
    <property type="protein sequence ID" value="ALF60135.1"/>
    <property type="molecule type" value="Genomic_DNA"/>
</dbReference>
<protein>
    <submittedName>
        <fullName evidence="1">Uncharacterized protein</fullName>
    </submittedName>
</protein>
<dbReference type="AlphaFoldDB" id="A0A0M4SYI0"/>
<organism evidence="1 2">
    <name type="scientific">Psychrobacter urativorans</name>
    <dbReference type="NCBI Taxonomy" id="45610"/>
    <lineage>
        <taxon>Bacteria</taxon>
        <taxon>Pseudomonadati</taxon>
        <taxon>Pseudomonadota</taxon>
        <taxon>Gammaproteobacteria</taxon>
        <taxon>Moraxellales</taxon>
        <taxon>Moraxellaceae</taxon>
        <taxon>Psychrobacter</taxon>
    </lineage>
</organism>
<name>A0A0M4SYI0_9GAMM</name>
<evidence type="ECO:0000313" key="2">
    <source>
        <dbReference type="Proteomes" id="UP000059847"/>
    </source>
</evidence>
<reference evidence="1 2" key="1">
    <citation type="submission" date="2015-09" db="EMBL/GenBank/DDBJ databases">
        <title>Complete genome of Psychrobacter urativorans R10.10B.</title>
        <authorList>
            <person name="See-Too W.S."/>
            <person name="Chan K.G."/>
        </authorList>
    </citation>
    <scope>NUCLEOTIDE SEQUENCE [LARGE SCALE GENOMIC DNA]</scope>
    <source>
        <strain evidence="1 2">R10.10B</strain>
    </source>
</reference>
<gene>
    <name evidence="1" type="ORF">AOC03_08865</name>
</gene>
<evidence type="ECO:0000313" key="1">
    <source>
        <dbReference type="EMBL" id="ALF60135.1"/>
    </source>
</evidence>
<dbReference type="OrthoDB" id="6654195at2"/>
<keyword evidence="2" id="KW-1185">Reference proteome</keyword>
<dbReference type="RefSeq" id="WP_062535211.1">
    <property type="nucleotide sequence ID" value="NZ_CP012678.1"/>
</dbReference>
<dbReference type="Proteomes" id="UP000059847">
    <property type="component" value="Chromosome"/>
</dbReference>
<proteinExistence type="predicted"/>